<proteinExistence type="predicted"/>
<dbReference type="AlphaFoldDB" id="A0AA44J7U9"/>
<feature type="transmembrane region" description="Helical" evidence="1">
    <location>
        <begin position="36"/>
        <end position="54"/>
    </location>
</feature>
<dbReference type="InterPro" id="IPR031876">
    <property type="entry name" value="DUF4760"/>
</dbReference>
<evidence type="ECO:0000313" key="2">
    <source>
        <dbReference type="EMBL" id="NTC28090.1"/>
    </source>
</evidence>
<protein>
    <submittedName>
        <fullName evidence="2">DUF4760 domain-containing protein</fullName>
    </submittedName>
</protein>
<accession>A0AA44J7U9</accession>
<comment type="caution">
    <text evidence="2">The sequence shown here is derived from an EMBL/GenBank/DDBJ whole genome shotgun (WGS) entry which is preliminary data.</text>
</comment>
<organism evidence="2 3">
    <name type="scientific">Agrobacterium tumefaciens</name>
    <dbReference type="NCBI Taxonomy" id="358"/>
    <lineage>
        <taxon>Bacteria</taxon>
        <taxon>Pseudomonadati</taxon>
        <taxon>Pseudomonadota</taxon>
        <taxon>Alphaproteobacteria</taxon>
        <taxon>Hyphomicrobiales</taxon>
        <taxon>Rhizobiaceae</taxon>
        <taxon>Rhizobium/Agrobacterium group</taxon>
        <taxon>Agrobacterium</taxon>
        <taxon>Agrobacterium tumefaciens complex</taxon>
    </lineage>
</organism>
<dbReference type="RefSeq" id="WP_065659692.1">
    <property type="nucleotide sequence ID" value="NZ_CP123839.1"/>
</dbReference>
<keyword evidence="1" id="KW-0472">Membrane</keyword>
<gene>
    <name evidence="2" type="ORF">G6M46_07970</name>
</gene>
<keyword evidence="1" id="KW-1133">Transmembrane helix</keyword>
<keyword evidence="1" id="KW-0812">Transmembrane</keyword>
<dbReference type="Proteomes" id="UP000702952">
    <property type="component" value="Unassembled WGS sequence"/>
</dbReference>
<name>A0AA44J7U9_AGRTU</name>
<reference evidence="2" key="1">
    <citation type="journal article" date="2020" name="Science">
        <title>Unexpected conservation and global transmission of agrobacterial virulence plasmids.</title>
        <authorList>
            <person name="Weisberg A.J."/>
            <person name="Davis E.W. 2nd"/>
            <person name="Tabima J."/>
            <person name="Belcher M.S."/>
            <person name="Miller M."/>
            <person name="Kuo C.H."/>
            <person name="Loper J.E."/>
            <person name="Grunwald N.J."/>
            <person name="Putnam M.L."/>
            <person name="Chang J.H."/>
        </authorList>
    </citation>
    <scope>NUCLEOTIDE SEQUENCE</scope>
    <source>
        <strain evidence="2">17-1853-1a</strain>
    </source>
</reference>
<evidence type="ECO:0000313" key="3">
    <source>
        <dbReference type="Proteomes" id="UP000702952"/>
    </source>
</evidence>
<sequence length="184" mass="20709">MAETAATQAAVELSDGPAQSCWAIFVSCLQLVPTPIWAAILSVTAIITAAIFGARWQRKIARETLTFNTIEHQLWDKDYIDARKLFIKARDSMTPVELTDLSKQASVTNENAAAVRAILNNYEVMSLGMLTGVLDEKLYKKYFRGTFLADYEGAKPFIQGVQAKNKKAYKEYETLYERWRANGQ</sequence>
<evidence type="ECO:0000256" key="1">
    <source>
        <dbReference type="SAM" id="Phobius"/>
    </source>
</evidence>
<dbReference type="Pfam" id="PF15956">
    <property type="entry name" value="DUF4760"/>
    <property type="match status" value="1"/>
</dbReference>
<dbReference type="EMBL" id="JAAMAY010000014">
    <property type="protein sequence ID" value="NTC28090.1"/>
    <property type="molecule type" value="Genomic_DNA"/>
</dbReference>